<name>A0A398CMA1_9BACL</name>
<evidence type="ECO:0000313" key="6">
    <source>
        <dbReference type="Proteomes" id="UP000266340"/>
    </source>
</evidence>
<evidence type="ECO:0000256" key="3">
    <source>
        <dbReference type="SAM" id="MobiDB-lite"/>
    </source>
</evidence>
<sequence>GISRSFRHDRHMSKLIDDIASQTQLLALNANIEAARAGDHGTGFASFAKRYPSSRCKPGIRRPHHRTDDSSDARSAVLRKPSNG</sequence>
<dbReference type="GO" id="GO:0016020">
    <property type="term" value="C:membrane"/>
    <property type="evidence" value="ECO:0007669"/>
    <property type="project" value="InterPro"/>
</dbReference>
<accession>A0A398CMA1</accession>
<reference evidence="5 6" key="1">
    <citation type="submission" date="2018-09" db="EMBL/GenBank/DDBJ databases">
        <title>Cohnella cavernae sp. nov., isolated from a karst cave.</title>
        <authorList>
            <person name="Zhu H."/>
        </authorList>
    </citation>
    <scope>NUCLEOTIDE SEQUENCE [LARGE SCALE GENOMIC DNA]</scope>
    <source>
        <strain evidence="5 6">K2E09-144</strain>
    </source>
</reference>
<dbReference type="Gene3D" id="1.10.287.950">
    <property type="entry name" value="Methyl-accepting chemotaxis protein"/>
    <property type="match status" value="1"/>
</dbReference>
<gene>
    <name evidence="5" type="ORF">D3H35_21315</name>
</gene>
<dbReference type="EMBL" id="QXJM01000040">
    <property type="protein sequence ID" value="RIE00997.1"/>
    <property type="molecule type" value="Genomic_DNA"/>
</dbReference>
<keyword evidence="6" id="KW-1185">Reference proteome</keyword>
<dbReference type="AlphaFoldDB" id="A0A398CMA1"/>
<dbReference type="InterPro" id="IPR004089">
    <property type="entry name" value="MCPsignal_dom"/>
</dbReference>
<evidence type="ECO:0000256" key="1">
    <source>
        <dbReference type="ARBA" id="ARBA00023224"/>
    </source>
</evidence>
<protein>
    <submittedName>
        <fullName evidence="5">Diguanylate cyclase</fullName>
    </submittedName>
</protein>
<dbReference type="PROSITE" id="PS50111">
    <property type="entry name" value="CHEMOTAXIS_TRANSDUC_2"/>
    <property type="match status" value="1"/>
</dbReference>
<dbReference type="Pfam" id="PF00015">
    <property type="entry name" value="MCPsignal"/>
    <property type="match status" value="1"/>
</dbReference>
<feature type="region of interest" description="Disordered" evidence="3">
    <location>
        <begin position="43"/>
        <end position="84"/>
    </location>
</feature>
<feature type="non-terminal residue" evidence="5">
    <location>
        <position position="1"/>
    </location>
</feature>
<evidence type="ECO:0000256" key="2">
    <source>
        <dbReference type="PROSITE-ProRule" id="PRU00284"/>
    </source>
</evidence>
<comment type="caution">
    <text evidence="5">The sequence shown here is derived from an EMBL/GenBank/DDBJ whole genome shotgun (WGS) entry which is preliminary data.</text>
</comment>
<keyword evidence="1 2" id="KW-0807">Transducer</keyword>
<dbReference type="SUPFAM" id="SSF58104">
    <property type="entry name" value="Methyl-accepting chemotaxis protein (MCP) signaling domain"/>
    <property type="match status" value="1"/>
</dbReference>
<evidence type="ECO:0000313" key="5">
    <source>
        <dbReference type="EMBL" id="RIE00997.1"/>
    </source>
</evidence>
<feature type="domain" description="Methyl-accepting transducer" evidence="4">
    <location>
        <begin position="1"/>
        <end position="48"/>
    </location>
</feature>
<dbReference type="RefSeq" id="WP_411675163.1">
    <property type="nucleotide sequence ID" value="NZ_QXJM01000040.1"/>
</dbReference>
<dbReference type="PANTHER" id="PTHR32089">
    <property type="entry name" value="METHYL-ACCEPTING CHEMOTAXIS PROTEIN MCPB"/>
    <property type="match status" value="1"/>
</dbReference>
<proteinExistence type="predicted"/>
<dbReference type="Proteomes" id="UP000266340">
    <property type="component" value="Unassembled WGS sequence"/>
</dbReference>
<dbReference type="PANTHER" id="PTHR32089:SF112">
    <property type="entry name" value="LYSOZYME-LIKE PROTEIN-RELATED"/>
    <property type="match status" value="1"/>
</dbReference>
<evidence type="ECO:0000259" key="4">
    <source>
        <dbReference type="PROSITE" id="PS50111"/>
    </source>
</evidence>
<dbReference type="GO" id="GO:0007165">
    <property type="term" value="P:signal transduction"/>
    <property type="evidence" value="ECO:0007669"/>
    <property type="project" value="UniProtKB-KW"/>
</dbReference>
<organism evidence="5 6">
    <name type="scientific">Cohnella faecalis</name>
    <dbReference type="NCBI Taxonomy" id="2315694"/>
    <lineage>
        <taxon>Bacteria</taxon>
        <taxon>Bacillati</taxon>
        <taxon>Bacillota</taxon>
        <taxon>Bacilli</taxon>
        <taxon>Bacillales</taxon>
        <taxon>Paenibacillaceae</taxon>
        <taxon>Cohnella</taxon>
    </lineage>
</organism>